<sequence>MDTAIHCAGICHAGAWFDDHVVGDNPFVVERTENADPAFDPTGVDQFSVRLDQTPAGEMSGVFPLALCDLQGQKIKGLSQYRMLGGVQLQDVFSTTTVDEPGESSFSADDDQVVFSSPFLAASTGDIGVVPFGVSSFGEGLELRLLFGSRENLDRLLSHRNLGTAKYQSHG</sequence>
<evidence type="ECO:0000313" key="1">
    <source>
        <dbReference type="EMBL" id="MDR6961564.1"/>
    </source>
</evidence>
<name>A0AAW8MJH4_9PSED</name>
<proteinExistence type="predicted"/>
<organism evidence="1 2">
    <name type="scientific">Pseudomonas brassicacearum</name>
    <dbReference type="NCBI Taxonomy" id="930166"/>
    <lineage>
        <taxon>Bacteria</taxon>
        <taxon>Pseudomonadati</taxon>
        <taxon>Pseudomonadota</taxon>
        <taxon>Gammaproteobacteria</taxon>
        <taxon>Pseudomonadales</taxon>
        <taxon>Pseudomonadaceae</taxon>
        <taxon>Pseudomonas</taxon>
    </lineage>
</organism>
<comment type="caution">
    <text evidence="1">The sequence shown here is derived from an EMBL/GenBank/DDBJ whole genome shotgun (WGS) entry which is preliminary data.</text>
</comment>
<gene>
    <name evidence="1" type="ORF">J2W43_005578</name>
</gene>
<dbReference type="RefSeq" id="WP_310367987.1">
    <property type="nucleotide sequence ID" value="NZ_JAVDVC010000016.1"/>
</dbReference>
<accession>A0AAW8MJH4</accession>
<dbReference type="Proteomes" id="UP001252613">
    <property type="component" value="Unassembled WGS sequence"/>
</dbReference>
<dbReference type="EMBL" id="JAVDVC010000016">
    <property type="protein sequence ID" value="MDR6961564.1"/>
    <property type="molecule type" value="Genomic_DNA"/>
</dbReference>
<reference evidence="1" key="1">
    <citation type="submission" date="2023-07" db="EMBL/GenBank/DDBJ databases">
        <title>Sorghum-associated microbial communities from plants grown in Nebraska, USA.</title>
        <authorList>
            <person name="Schachtman D."/>
        </authorList>
    </citation>
    <scope>NUCLEOTIDE SEQUENCE</scope>
    <source>
        <strain evidence="1">3432</strain>
    </source>
</reference>
<protein>
    <submittedName>
        <fullName evidence="1">Uncharacterized protein</fullName>
    </submittedName>
</protein>
<dbReference type="AlphaFoldDB" id="A0AAW8MJH4"/>
<evidence type="ECO:0000313" key="2">
    <source>
        <dbReference type="Proteomes" id="UP001252613"/>
    </source>
</evidence>